<sequence length="120" mass="13426">MTITNLRIVSVEPSIVGPEEIFEVVIAFEYSLEEATSFLISISIGIQRPLTPDTIEFSDSREVQLLVGEDTHTEIFTFQLPASGLTDGGRFIEVTIPDGIWTRWVKEYNAVTFIGYVTPL</sequence>
<dbReference type="EMBL" id="BARW01003532">
    <property type="protein sequence ID" value="GAI68179.1"/>
    <property type="molecule type" value="Genomic_DNA"/>
</dbReference>
<accession>X1SK70</accession>
<feature type="non-terminal residue" evidence="1">
    <location>
        <position position="120"/>
    </location>
</feature>
<proteinExistence type="predicted"/>
<dbReference type="AlphaFoldDB" id="X1SK70"/>
<protein>
    <submittedName>
        <fullName evidence="1">Uncharacterized protein</fullName>
    </submittedName>
</protein>
<gene>
    <name evidence="1" type="ORF">S12H4_08944</name>
</gene>
<organism evidence="1">
    <name type="scientific">marine sediment metagenome</name>
    <dbReference type="NCBI Taxonomy" id="412755"/>
    <lineage>
        <taxon>unclassified sequences</taxon>
        <taxon>metagenomes</taxon>
        <taxon>ecological metagenomes</taxon>
    </lineage>
</organism>
<evidence type="ECO:0000313" key="1">
    <source>
        <dbReference type="EMBL" id="GAI68179.1"/>
    </source>
</evidence>
<comment type="caution">
    <text evidence="1">The sequence shown here is derived from an EMBL/GenBank/DDBJ whole genome shotgun (WGS) entry which is preliminary data.</text>
</comment>
<name>X1SK70_9ZZZZ</name>
<reference evidence="1" key="1">
    <citation type="journal article" date="2014" name="Front. Microbiol.">
        <title>High frequency of phylogenetically diverse reductive dehalogenase-homologous genes in deep subseafloor sedimentary metagenomes.</title>
        <authorList>
            <person name="Kawai M."/>
            <person name="Futagami T."/>
            <person name="Toyoda A."/>
            <person name="Takaki Y."/>
            <person name="Nishi S."/>
            <person name="Hori S."/>
            <person name="Arai W."/>
            <person name="Tsubouchi T."/>
            <person name="Morono Y."/>
            <person name="Uchiyama I."/>
            <person name="Ito T."/>
            <person name="Fujiyama A."/>
            <person name="Inagaki F."/>
            <person name="Takami H."/>
        </authorList>
    </citation>
    <scope>NUCLEOTIDE SEQUENCE</scope>
    <source>
        <strain evidence="1">Expedition CK06-06</strain>
    </source>
</reference>